<dbReference type="AlphaFoldDB" id="A0A5M3X7R8"/>
<evidence type="ECO:0000313" key="5">
    <source>
        <dbReference type="Proteomes" id="UP000377595"/>
    </source>
</evidence>
<dbReference type="InterPro" id="IPR051257">
    <property type="entry name" value="Diverse_CBS-Domain"/>
</dbReference>
<feature type="domain" description="CBS" evidence="3">
    <location>
        <begin position="90"/>
        <end position="148"/>
    </location>
</feature>
<dbReference type="Pfam" id="PF00571">
    <property type="entry name" value="CBS"/>
    <property type="match status" value="2"/>
</dbReference>
<dbReference type="PANTHER" id="PTHR43080">
    <property type="entry name" value="CBS DOMAIN-CONTAINING PROTEIN CBSX3, MITOCHONDRIAL"/>
    <property type="match status" value="1"/>
</dbReference>
<gene>
    <name evidence="4" type="ORF">Aple_000490</name>
</gene>
<dbReference type="Proteomes" id="UP000377595">
    <property type="component" value="Unassembled WGS sequence"/>
</dbReference>
<name>A0A5M3X7R8_9ACTN</name>
<keyword evidence="5" id="KW-1185">Reference proteome</keyword>
<evidence type="ECO:0000259" key="3">
    <source>
        <dbReference type="PROSITE" id="PS51371"/>
    </source>
</evidence>
<organism evidence="4 5">
    <name type="scientific">Acrocarpospora pleiomorpha</name>
    <dbReference type="NCBI Taxonomy" id="90975"/>
    <lineage>
        <taxon>Bacteria</taxon>
        <taxon>Bacillati</taxon>
        <taxon>Actinomycetota</taxon>
        <taxon>Actinomycetes</taxon>
        <taxon>Streptosporangiales</taxon>
        <taxon>Streptosporangiaceae</taxon>
        <taxon>Acrocarpospora</taxon>
    </lineage>
</organism>
<dbReference type="Gene3D" id="3.10.580.10">
    <property type="entry name" value="CBS-domain"/>
    <property type="match status" value="1"/>
</dbReference>
<feature type="domain" description="CBS" evidence="3">
    <location>
        <begin position="9"/>
        <end position="67"/>
    </location>
</feature>
<protein>
    <recommendedName>
        <fullName evidence="3">CBS domain-containing protein</fullName>
    </recommendedName>
</protein>
<evidence type="ECO:0000313" key="4">
    <source>
        <dbReference type="EMBL" id="GES17154.1"/>
    </source>
</evidence>
<dbReference type="PROSITE" id="PS51371">
    <property type="entry name" value="CBS"/>
    <property type="match status" value="2"/>
</dbReference>
<proteinExistence type="predicted"/>
<evidence type="ECO:0000256" key="2">
    <source>
        <dbReference type="PROSITE-ProRule" id="PRU00703"/>
    </source>
</evidence>
<dbReference type="RefSeq" id="WP_155342360.1">
    <property type="nucleotide sequence ID" value="NZ_BAAAHM010000001.1"/>
</dbReference>
<reference evidence="4 5" key="1">
    <citation type="submission" date="2019-10" db="EMBL/GenBank/DDBJ databases">
        <title>Whole genome shotgun sequence of Acrocarpospora pleiomorpha NBRC 16267.</title>
        <authorList>
            <person name="Ichikawa N."/>
            <person name="Kimura A."/>
            <person name="Kitahashi Y."/>
            <person name="Komaki H."/>
            <person name="Oguchi A."/>
        </authorList>
    </citation>
    <scope>NUCLEOTIDE SEQUENCE [LARGE SCALE GENOMIC DNA]</scope>
    <source>
        <strain evidence="4 5">NBRC 16267</strain>
    </source>
</reference>
<sequence length="222" mass="23679">MSMEVRQVMGRVAIAVSQNAEFAEIVSAMRRFKVGAVTVIDQDRRPVGVVSEDDLLLKESEPPRHGLGSLSAARRAAQVKAAAVTAHRLMTSPAIVVTPGTPVREAARLMHENRVKQLPVIDPITGRVCGTLHQSDLLRVFERPVGELREEISAVVRDEVGLDPAALTFDISGGVVTIGGKAPAGAVRRLLEAVRQVDGIVAVDSEIDTQAAAVDPVFPPAY</sequence>
<dbReference type="OrthoDB" id="3626971at2"/>
<keyword evidence="1 2" id="KW-0129">CBS domain</keyword>
<dbReference type="SUPFAM" id="SSF54631">
    <property type="entry name" value="CBS-domain pair"/>
    <property type="match status" value="1"/>
</dbReference>
<evidence type="ECO:0000256" key="1">
    <source>
        <dbReference type="ARBA" id="ARBA00023122"/>
    </source>
</evidence>
<dbReference type="InterPro" id="IPR046342">
    <property type="entry name" value="CBS_dom_sf"/>
</dbReference>
<comment type="caution">
    <text evidence="4">The sequence shown here is derived from an EMBL/GenBank/DDBJ whole genome shotgun (WGS) entry which is preliminary data.</text>
</comment>
<accession>A0A5M3X7R8</accession>
<dbReference type="InterPro" id="IPR000644">
    <property type="entry name" value="CBS_dom"/>
</dbReference>
<dbReference type="PANTHER" id="PTHR43080:SF29">
    <property type="entry name" value="OS02G0818000 PROTEIN"/>
    <property type="match status" value="1"/>
</dbReference>
<dbReference type="SMART" id="SM00116">
    <property type="entry name" value="CBS"/>
    <property type="match status" value="2"/>
</dbReference>
<dbReference type="EMBL" id="BLAF01000004">
    <property type="protein sequence ID" value="GES17154.1"/>
    <property type="molecule type" value="Genomic_DNA"/>
</dbReference>